<keyword evidence="5" id="KW-0812">Transmembrane</keyword>
<name>A0ABQ9J8N0_9CUCU</name>
<keyword evidence="1" id="KW-1015">Disulfide bond</keyword>
<evidence type="ECO:0000256" key="3">
    <source>
        <dbReference type="ARBA" id="ARBA00023319"/>
    </source>
</evidence>
<keyword evidence="2" id="KW-0325">Glycoprotein</keyword>
<organism evidence="6 7">
    <name type="scientific">Molorchus minor</name>
    <dbReference type="NCBI Taxonomy" id="1323400"/>
    <lineage>
        <taxon>Eukaryota</taxon>
        <taxon>Metazoa</taxon>
        <taxon>Ecdysozoa</taxon>
        <taxon>Arthropoda</taxon>
        <taxon>Hexapoda</taxon>
        <taxon>Insecta</taxon>
        <taxon>Pterygota</taxon>
        <taxon>Neoptera</taxon>
        <taxon>Endopterygota</taxon>
        <taxon>Coleoptera</taxon>
        <taxon>Polyphaga</taxon>
        <taxon>Cucujiformia</taxon>
        <taxon>Chrysomeloidea</taxon>
        <taxon>Cerambycidae</taxon>
        <taxon>Lamiinae</taxon>
        <taxon>Monochamini</taxon>
        <taxon>Molorchus</taxon>
    </lineage>
</organism>
<evidence type="ECO:0000256" key="1">
    <source>
        <dbReference type="ARBA" id="ARBA00023157"/>
    </source>
</evidence>
<gene>
    <name evidence="6" type="ORF">NQ317_016027</name>
</gene>
<sequence length="229" mass="25761">MVQKEDFGDYVCIISKPGNTIERMVTISKKVNGGNRMNPNPVPMGKLILTMSVILFVGLSVIILYVRYGLKIQVHIKDSFNSLEENDGKDSDILIVHSPKDSEIVSALLATLENNYNYKCTSQELSAAARYSELQDEAQNPKLICVALKDLPKAQNEIKNSQGETLTSLSCLIGLILWDRKNDSRFWYSLRLRLPPKRRTEALENINLTQGENNSRLTNNSEESLNSLV</sequence>
<protein>
    <submittedName>
        <fullName evidence="6">Uncharacterized protein</fullName>
    </submittedName>
</protein>
<keyword evidence="5" id="KW-0472">Membrane</keyword>
<accession>A0ABQ9J8N0</accession>
<comment type="caution">
    <text evidence="6">The sequence shown here is derived from an EMBL/GenBank/DDBJ whole genome shotgun (WGS) entry which is preliminary data.</text>
</comment>
<keyword evidence="3" id="KW-0393">Immunoglobulin domain</keyword>
<evidence type="ECO:0000256" key="5">
    <source>
        <dbReference type="SAM" id="Phobius"/>
    </source>
</evidence>
<evidence type="ECO:0000313" key="6">
    <source>
        <dbReference type="EMBL" id="KAJ8974521.1"/>
    </source>
</evidence>
<feature type="region of interest" description="Disordered" evidence="4">
    <location>
        <begin position="210"/>
        <end position="229"/>
    </location>
</feature>
<evidence type="ECO:0000256" key="2">
    <source>
        <dbReference type="ARBA" id="ARBA00023180"/>
    </source>
</evidence>
<dbReference type="InterPro" id="IPR015621">
    <property type="entry name" value="IL-1_rcpt_fam"/>
</dbReference>
<proteinExistence type="predicted"/>
<keyword evidence="5" id="KW-1133">Transmembrane helix</keyword>
<feature type="transmembrane region" description="Helical" evidence="5">
    <location>
        <begin position="47"/>
        <end position="66"/>
    </location>
</feature>
<dbReference type="PANTHER" id="PTHR11890:SF44">
    <property type="entry name" value="X-LINKED INTERLEUKIN-1 RECEPTOR ACCESSORY PROTEIN-LIKE 2"/>
    <property type="match status" value="1"/>
</dbReference>
<reference evidence="6" key="1">
    <citation type="journal article" date="2023" name="Insect Mol. Biol.">
        <title>Genome sequencing provides insights into the evolution of gene families encoding plant cell wall-degrading enzymes in longhorned beetles.</title>
        <authorList>
            <person name="Shin N.R."/>
            <person name="Okamura Y."/>
            <person name="Kirsch R."/>
            <person name="Pauchet Y."/>
        </authorList>
    </citation>
    <scope>NUCLEOTIDE SEQUENCE</scope>
    <source>
        <strain evidence="6">MMC_N1</strain>
    </source>
</reference>
<evidence type="ECO:0000313" key="7">
    <source>
        <dbReference type="Proteomes" id="UP001162164"/>
    </source>
</evidence>
<evidence type="ECO:0000256" key="4">
    <source>
        <dbReference type="SAM" id="MobiDB-lite"/>
    </source>
</evidence>
<dbReference type="PANTHER" id="PTHR11890">
    <property type="entry name" value="INTERLEUKIN-1 RECEPTOR FAMILY MEMBER"/>
    <property type="match status" value="1"/>
</dbReference>
<keyword evidence="7" id="KW-1185">Reference proteome</keyword>
<dbReference type="EMBL" id="JAPWTJ010000977">
    <property type="protein sequence ID" value="KAJ8974521.1"/>
    <property type="molecule type" value="Genomic_DNA"/>
</dbReference>
<dbReference type="Proteomes" id="UP001162164">
    <property type="component" value="Unassembled WGS sequence"/>
</dbReference>